<dbReference type="GO" id="GO:0005524">
    <property type="term" value="F:ATP binding"/>
    <property type="evidence" value="ECO:0007669"/>
    <property type="project" value="UniProtKB-KW"/>
</dbReference>
<evidence type="ECO:0000256" key="9">
    <source>
        <dbReference type="ARBA" id="ARBA00022777"/>
    </source>
</evidence>
<name>A0AAP0BHU6_9ASPA</name>
<dbReference type="Proteomes" id="UP001418222">
    <property type="component" value="Unassembled WGS sequence"/>
</dbReference>
<evidence type="ECO:0000256" key="8">
    <source>
        <dbReference type="ARBA" id="ARBA00022771"/>
    </source>
</evidence>
<reference evidence="20 21" key="1">
    <citation type="journal article" date="2022" name="Nat. Plants">
        <title>Genomes of leafy and leafless Platanthera orchids illuminate the evolution of mycoheterotrophy.</title>
        <authorList>
            <person name="Li M.H."/>
            <person name="Liu K.W."/>
            <person name="Li Z."/>
            <person name="Lu H.C."/>
            <person name="Ye Q.L."/>
            <person name="Zhang D."/>
            <person name="Wang J.Y."/>
            <person name="Li Y.F."/>
            <person name="Zhong Z.M."/>
            <person name="Liu X."/>
            <person name="Yu X."/>
            <person name="Liu D.K."/>
            <person name="Tu X.D."/>
            <person name="Liu B."/>
            <person name="Hao Y."/>
            <person name="Liao X.Y."/>
            <person name="Jiang Y.T."/>
            <person name="Sun W.H."/>
            <person name="Chen J."/>
            <person name="Chen Y.Q."/>
            <person name="Ai Y."/>
            <person name="Zhai J.W."/>
            <person name="Wu S.S."/>
            <person name="Zhou Z."/>
            <person name="Hsiao Y.Y."/>
            <person name="Wu W.L."/>
            <person name="Chen Y.Y."/>
            <person name="Lin Y.F."/>
            <person name="Hsu J.L."/>
            <person name="Li C.Y."/>
            <person name="Wang Z.W."/>
            <person name="Zhao X."/>
            <person name="Zhong W.Y."/>
            <person name="Ma X.K."/>
            <person name="Ma L."/>
            <person name="Huang J."/>
            <person name="Chen G.Z."/>
            <person name="Huang M.Z."/>
            <person name="Huang L."/>
            <person name="Peng D.H."/>
            <person name="Luo Y.B."/>
            <person name="Zou S.Q."/>
            <person name="Chen S.P."/>
            <person name="Lan S."/>
            <person name="Tsai W.C."/>
            <person name="Van de Peer Y."/>
            <person name="Liu Z.J."/>
        </authorList>
    </citation>
    <scope>NUCLEOTIDE SEQUENCE [LARGE SCALE GENOMIC DNA]</scope>
    <source>
        <strain evidence="20">Lor287</strain>
    </source>
</reference>
<organism evidence="20 21">
    <name type="scientific">Platanthera zijinensis</name>
    <dbReference type="NCBI Taxonomy" id="2320716"/>
    <lineage>
        <taxon>Eukaryota</taxon>
        <taxon>Viridiplantae</taxon>
        <taxon>Streptophyta</taxon>
        <taxon>Embryophyta</taxon>
        <taxon>Tracheophyta</taxon>
        <taxon>Spermatophyta</taxon>
        <taxon>Magnoliopsida</taxon>
        <taxon>Liliopsida</taxon>
        <taxon>Asparagales</taxon>
        <taxon>Orchidaceae</taxon>
        <taxon>Orchidoideae</taxon>
        <taxon>Orchideae</taxon>
        <taxon>Orchidinae</taxon>
        <taxon>Platanthera</taxon>
    </lineage>
</organism>
<dbReference type="InterPro" id="IPR016064">
    <property type="entry name" value="NAD/diacylglycerol_kinase_sf"/>
</dbReference>
<comment type="subcellular location">
    <subcellularLocation>
        <location evidence="1">Membrane</location>
    </subcellularLocation>
</comment>
<evidence type="ECO:0000256" key="10">
    <source>
        <dbReference type="ARBA" id="ARBA00022821"/>
    </source>
</evidence>
<dbReference type="SMART" id="SM00046">
    <property type="entry name" value="DAGKc"/>
    <property type="match status" value="1"/>
</dbReference>
<dbReference type="InterPro" id="IPR001206">
    <property type="entry name" value="Diacylglycerol_kinase_cat_dom"/>
</dbReference>
<evidence type="ECO:0000256" key="16">
    <source>
        <dbReference type="SAM" id="MobiDB-lite"/>
    </source>
</evidence>
<comment type="subunit">
    <text evidence="3">Monomer.</text>
</comment>
<dbReference type="EC" id="2.7.1.107" evidence="15"/>
<evidence type="ECO:0000256" key="1">
    <source>
        <dbReference type="ARBA" id="ARBA00004370"/>
    </source>
</evidence>
<gene>
    <name evidence="20" type="primary">DGK1</name>
    <name evidence="20" type="ORF">KSP39_PZI012110</name>
</gene>
<sequence>MLIIKGHNKSSDMTESQLFIVAGLIASLIGILTFAYAMFQWRRSISLSWMKAIARSKKNRKKKHKDPSASHVWSMESASRAKGLNCCVCLDSLSPPQSLGQMMAFDHFIHRCDVCGAAAHLVCSSSAHKDCKCVSMAGCKHVIHQWAVRWVEVADRFEDTVFCSYCEEPCSGSFLGGSPFWCCMWCQRLVHVDCHASLANESGDICDLGPFKRLILSPIHVKDLSRSGGILSSITHGANEFASNIRGHMRSQSKKPKHGSPLNIDSPNNSNLVDSSTENTVDSHQTPRGSNDNADYFSEKFDSENFHPSGENGYTEAMKQYALRSSSFKQSDDYGVKYELIDLPPGARPLLVFINKKSGAQRTTSLKLRLRFLLNPVQVFELSSAHGPEHGLQLFKKVPHFRILVCGGDGTVGWVLDAVDKHNYESPPPVAILPAGTGNDLARVLSWGGGLSAVEKLGGLWSVLDQIEHAAVTVLDRWKVTIEDLQAKHVEPPRFMNNYLGIGCDAKVALEIHNLREENPEKFYSQFLNKVLYAREGAKFIMDRTFADFPWQIRLEVDGKDVEVPEDAEGVLLANIGSYMGGVDLWQNKDENYDDFDPQSMHDKILEVVSISGTWHLGKLQVGLSRARRLAQGQSIKIHVFSPLPVQVDGEPWIQKPCTLKISHHGQAFMLKRAGEEPLGHAAAIITDVLENAETNKVITALQKRALLQEMALKLS</sequence>
<feature type="domain" description="Phorbol-ester/DAG-type" evidence="18">
    <location>
        <begin position="70"/>
        <end position="131"/>
    </location>
</feature>
<dbReference type="Gene3D" id="3.30.60.20">
    <property type="match status" value="1"/>
</dbReference>
<evidence type="ECO:0000256" key="13">
    <source>
        <dbReference type="ARBA" id="ARBA00023016"/>
    </source>
</evidence>
<evidence type="ECO:0000256" key="11">
    <source>
        <dbReference type="ARBA" id="ARBA00022833"/>
    </source>
</evidence>
<dbReference type="GO" id="GO:0006952">
    <property type="term" value="P:defense response"/>
    <property type="evidence" value="ECO:0007669"/>
    <property type="project" value="UniProtKB-KW"/>
</dbReference>
<dbReference type="CDD" id="cd20805">
    <property type="entry name" value="C1_DGK_rpt2"/>
    <property type="match status" value="1"/>
</dbReference>
<accession>A0AAP0BHU6</accession>
<evidence type="ECO:0000256" key="14">
    <source>
        <dbReference type="ARBA" id="ARBA00023136"/>
    </source>
</evidence>
<evidence type="ECO:0000313" key="20">
    <source>
        <dbReference type="EMBL" id="KAK8937281.1"/>
    </source>
</evidence>
<dbReference type="SUPFAM" id="SSF111331">
    <property type="entry name" value="NAD kinase/diacylglycerol kinase-like"/>
    <property type="match status" value="1"/>
</dbReference>
<evidence type="ECO:0000259" key="18">
    <source>
        <dbReference type="PROSITE" id="PS50081"/>
    </source>
</evidence>
<dbReference type="InterPro" id="IPR002219">
    <property type="entry name" value="PKC_DAG/PE"/>
</dbReference>
<dbReference type="SMART" id="SM00109">
    <property type="entry name" value="C1"/>
    <property type="match status" value="2"/>
</dbReference>
<dbReference type="InterPro" id="IPR017438">
    <property type="entry name" value="ATP-NAD_kinase_N"/>
</dbReference>
<evidence type="ECO:0000259" key="19">
    <source>
        <dbReference type="PROSITE" id="PS50146"/>
    </source>
</evidence>
<feature type="domain" description="Phorbol-ester/DAG-type" evidence="18">
    <location>
        <begin position="143"/>
        <end position="206"/>
    </location>
</feature>
<proteinExistence type="inferred from homology"/>
<dbReference type="EMBL" id="JBBWWQ010000010">
    <property type="protein sequence ID" value="KAK8937281.1"/>
    <property type="molecule type" value="Genomic_DNA"/>
</dbReference>
<dbReference type="AlphaFoldDB" id="A0AAP0BHU6"/>
<feature type="domain" description="DAGKc" evidence="19">
    <location>
        <begin position="345"/>
        <end position="484"/>
    </location>
</feature>
<keyword evidence="11" id="KW-0862">Zinc</keyword>
<dbReference type="FunFam" id="3.40.50.10330:FF:000006">
    <property type="entry name" value="Diacylglycerol kinase"/>
    <property type="match status" value="1"/>
</dbReference>
<dbReference type="Gene3D" id="2.60.200.40">
    <property type="match status" value="1"/>
</dbReference>
<evidence type="ECO:0000256" key="2">
    <source>
        <dbReference type="ARBA" id="ARBA00009280"/>
    </source>
</evidence>
<keyword evidence="14 17" id="KW-0472">Membrane</keyword>
<keyword evidence="8" id="KW-0863">Zinc-finger</keyword>
<comment type="similarity">
    <text evidence="2 15">Belongs to the eukaryotic diacylglycerol kinase family.</text>
</comment>
<evidence type="ECO:0000256" key="15">
    <source>
        <dbReference type="RuleBase" id="RU361128"/>
    </source>
</evidence>
<dbReference type="Pfam" id="PF00781">
    <property type="entry name" value="DAGK_cat"/>
    <property type="match status" value="1"/>
</dbReference>
<evidence type="ECO:0000256" key="4">
    <source>
        <dbReference type="ARBA" id="ARBA00022679"/>
    </source>
</evidence>
<keyword evidence="13" id="KW-0346">Stress response</keyword>
<dbReference type="PROSITE" id="PS50146">
    <property type="entry name" value="DAGK"/>
    <property type="match status" value="1"/>
</dbReference>
<dbReference type="PANTHER" id="PTHR11255">
    <property type="entry name" value="DIACYLGLYCEROL KINASE"/>
    <property type="match status" value="1"/>
</dbReference>
<keyword evidence="17" id="KW-0812">Transmembrane</keyword>
<protein>
    <recommendedName>
        <fullName evidence="15">Diacylglycerol kinase</fullName>
        <shortName evidence="15">DAG kinase</shortName>
        <ecNumber evidence="15">2.7.1.107</ecNumber>
    </recommendedName>
</protein>
<evidence type="ECO:0000256" key="6">
    <source>
        <dbReference type="ARBA" id="ARBA00022737"/>
    </source>
</evidence>
<feature type="compositionally biased region" description="Polar residues" evidence="16">
    <location>
        <begin position="263"/>
        <end position="293"/>
    </location>
</feature>
<dbReference type="Gene3D" id="3.40.50.10330">
    <property type="entry name" value="Probable inorganic polyphosphate/atp-NAD kinase, domain 1"/>
    <property type="match status" value="1"/>
</dbReference>
<keyword evidence="12 15" id="KW-0067">ATP-binding</keyword>
<feature type="compositionally biased region" description="Basic residues" evidence="16">
    <location>
        <begin position="247"/>
        <end position="258"/>
    </location>
</feature>
<dbReference type="GO" id="GO:0016020">
    <property type="term" value="C:membrane"/>
    <property type="evidence" value="ECO:0007669"/>
    <property type="project" value="UniProtKB-SubCell"/>
</dbReference>
<keyword evidence="4 15" id="KW-0808">Transferase</keyword>
<feature type="transmembrane region" description="Helical" evidence="17">
    <location>
        <begin position="18"/>
        <end position="39"/>
    </location>
</feature>
<evidence type="ECO:0000256" key="3">
    <source>
        <dbReference type="ARBA" id="ARBA00011245"/>
    </source>
</evidence>
<dbReference type="GO" id="GO:0004143">
    <property type="term" value="F:ATP-dependent diacylglycerol kinase activity"/>
    <property type="evidence" value="ECO:0007669"/>
    <property type="project" value="UniProtKB-EC"/>
</dbReference>
<dbReference type="CDD" id="cd00029">
    <property type="entry name" value="C1"/>
    <property type="match status" value="1"/>
</dbReference>
<keyword evidence="17" id="KW-1133">Transmembrane helix</keyword>
<keyword evidence="10" id="KW-0611">Plant defense</keyword>
<keyword evidence="5" id="KW-0479">Metal-binding</keyword>
<comment type="caution">
    <text evidence="20">The sequence shown here is derived from an EMBL/GenBank/DDBJ whole genome shotgun (WGS) entry which is preliminary data.</text>
</comment>
<dbReference type="SMART" id="SM00045">
    <property type="entry name" value="DAGKa"/>
    <property type="match status" value="1"/>
</dbReference>
<dbReference type="PROSITE" id="PS50081">
    <property type="entry name" value="ZF_DAG_PE_2"/>
    <property type="match status" value="2"/>
</dbReference>
<dbReference type="Pfam" id="PF00609">
    <property type="entry name" value="DAGK_acc"/>
    <property type="match status" value="1"/>
</dbReference>
<dbReference type="Pfam" id="PF00130">
    <property type="entry name" value="C1_1"/>
    <property type="match status" value="1"/>
</dbReference>
<evidence type="ECO:0000313" key="21">
    <source>
        <dbReference type="Proteomes" id="UP001418222"/>
    </source>
</evidence>
<keyword evidence="21" id="KW-1185">Reference proteome</keyword>
<evidence type="ECO:0000256" key="7">
    <source>
        <dbReference type="ARBA" id="ARBA00022741"/>
    </source>
</evidence>
<keyword evidence="6" id="KW-0677">Repeat</keyword>
<dbReference type="GO" id="GO:0007200">
    <property type="term" value="P:phospholipase C-activating G protein-coupled receptor signaling pathway"/>
    <property type="evidence" value="ECO:0007669"/>
    <property type="project" value="InterPro"/>
</dbReference>
<dbReference type="InterPro" id="IPR037607">
    <property type="entry name" value="DGK"/>
</dbReference>
<dbReference type="InterPro" id="IPR000756">
    <property type="entry name" value="Diacylglycerol_kin_accessory"/>
</dbReference>
<evidence type="ECO:0000256" key="12">
    <source>
        <dbReference type="ARBA" id="ARBA00022840"/>
    </source>
</evidence>
<keyword evidence="9 15" id="KW-0418">Kinase</keyword>
<dbReference type="GO" id="GO:0008270">
    <property type="term" value="F:zinc ion binding"/>
    <property type="evidence" value="ECO:0007669"/>
    <property type="project" value="UniProtKB-KW"/>
</dbReference>
<feature type="region of interest" description="Disordered" evidence="16">
    <location>
        <begin position="247"/>
        <end position="302"/>
    </location>
</feature>
<dbReference type="FunFam" id="2.60.200.40:FF:000006">
    <property type="entry name" value="Diacylglycerol kinase"/>
    <property type="match status" value="1"/>
</dbReference>
<comment type="catalytic activity">
    <reaction evidence="15">
        <text>a 1,2-diacyl-sn-glycerol + ATP = a 1,2-diacyl-sn-glycero-3-phosphate + ADP + H(+)</text>
        <dbReference type="Rhea" id="RHEA:10272"/>
        <dbReference type="ChEBI" id="CHEBI:15378"/>
        <dbReference type="ChEBI" id="CHEBI:17815"/>
        <dbReference type="ChEBI" id="CHEBI:30616"/>
        <dbReference type="ChEBI" id="CHEBI:58608"/>
        <dbReference type="ChEBI" id="CHEBI:456216"/>
        <dbReference type="EC" id="2.7.1.107"/>
    </reaction>
</comment>
<evidence type="ECO:0000256" key="17">
    <source>
        <dbReference type="SAM" id="Phobius"/>
    </source>
</evidence>
<dbReference type="PANTHER" id="PTHR11255:SF54">
    <property type="entry name" value="DIACYLGLYCEROL KINASE THETA"/>
    <property type="match status" value="1"/>
</dbReference>
<dbReference type="FunFam" id="3.30.60.20:FF:000027">
    <property type="entry name" value="Diacylglycerol kinase"/>
    <property type="match status" value="1"/>
</dbReference>
<keyword evidence="7 15" id="KW-0547">Nucleotide-binding</keyword>
<evidence type="ECO:0000256" key="5">
    <source>
        <dbReference type="ARBA" id="ARBA00022723"/>
    </source>
</evidence>